<proteinExistence type="predicted"/>
<reference evidence="2 3" key="1">
    <citation type="journal article" date="2006" name="J. Bacteriol.">
        <title>The genome sequence of the obligately chemolithoautotrophic, facultatively anaerobic bacterium Thiobacillus denitrificans.</title>
        <authorList>
            <person name="Beller H.R."/>
            <person name="Chain P.S."/>
            <person name="Letain T.E."/>
            <person name="Chakicherla A."/>
            <person name="Larimer F.W."/>
            <person name="Richardson P.M."/>
            <person name="Coleman M.A."/>
            <person name="Wood A.P."/>
            <person name="Kelly D.P."/>
        </authorList>
    </citation>
    <scope>NUCLEOTIDE SEQUENCE [LARGE SCALE GENOMIC DNA]</scope>
    <source>
        <strain evidence="2 3">ATCC 25259</strain>
    </source>
</reference>
<keyword evidence="1" id="KW-0732">Signal</keyword>
<dbReference type="OrthoDB" id="5736231at2"/>
<sequence>MSAPAGPSGGVRHLAAFAATFAALAVADAQAAGPGIWAIGVMAHDRGFASDDHENGVDLNLEVQFAPLAFPGSPRPHLGATLNFTGDTSVAYAGLGFRVWHAARWFADANIGAVVHDGPLHKDPARCEQFSDCGFGTRFLPRLGAEIGYRVSPRASIGLFYDHMSHKWVVEGENEGLDHIGVRYLHAF</sequence>
<accession>Q3SIQ8</accession>
<organism evidence="2 3">
    <name type="scientific">Thiobacillus denitrificans (strain ATCC 25259 / T1)</name>
    <dbReference type="NCBI Taxonomy" id="292415"/>
    <lineage>
        <taxon>Bacteria</taxon>
        <taxon>Pseudomonadati</taxon>
        <taxon>Pseudomonadota</taxon>
        <taxon>Betaproteobacteria</taxon>
        <taxon>Nitrosomonadales</taxon>
        <taxon>Thiobacillaceae</taxon>
        <taxon>Thiobacillus</taxon>
    </lineage>
</organism>
<dbReference type="STRING" id="292415.Tbd_1514"/>
<dbReference type="InterPro" id="IPR018550">
    <property type="entry name" value="Lipid-A_deacylase-rel"/>
</dbReference>
<dbReference type="HOGENOM" id="CLU_121378_0_0_4"/>
<evidence type="ECO:0000313" key="2">
    <source>
        <dbReference type="EMBL" id="AAZ97467.1"/>
    </source>
</evidence>
<feature type="chain" id="PRO_5004228903" description="Acyloxyacyl hydrolase" evidence="1">
    <location>
        <begin position="32"/>
        <end position="188"/>
    </location>
</feature>
<dbReference type="RefSeq" id="WP_011312026.1">
    <property type="nucleotide sequence ID" value="NC_007404.1"/>
</dbReference>
<evidence type="ECO:0000313" key="3">
    <source>
        <dbReference type="Proteomes" id="UP000008291"/>
    </source>
</evidence>
<dbReference type="EMBL" id="CP000116">
    <property type="protein sequence ID" value="AAZ97467.1"/>
    <property type="molecule type" value="Genomic_DNA"/>
</dbReference>
<dbReference type="Pfam" id="PF09411">
    <property type="entry name" value="PagL"/>
    <property type="match status" value="1"/>
</dbReference>
<evidence type="ECO:0008006" key="4">
    <source>
        <dbReference type="Google" id="ProtNLM"/>
    </source>
</evidence>
<dbReference type="Proteomes" id="UP000008291">
    <property type="component" value="Chromosome"/>
</dbReference>
<keyword evidence="3" id="KW-1185">Reference proteome</keyword>
<dbReference type="Gene3D" id="2.40.160.20">
    <property type="match status" value="1"/>
</dbReference>
<feature type="signal peptide" evidence="1">
    <location>
        <begin position="1"/>
        <end position="31"/>
    </location>
</feature>
<gene>
    <name evidence="2" type="ordered locus">Tbd_1514</name>
</gene>
<dbReference type="AlphaFoldDB" id="Q3SIQ8"/>
<evidence type="ECO:0000256" key="1">
    <source>
        <dbReference type="SAM" id="SignalP"/>
    </source>
</evidence>
<protein>
    <recommendedName>
        <fullName evidence="4">Acyloxyacyl hydrolase</fullName>
    </recommendedName>
</protein>
<dbReference type="KEGG" id="tbd:Tbd_1514"/>
<name>Q3SIQ8_THIDA</name>